<feature type="transmembrane region" description="Helical" evidence="2">
    <location>
        <begin position="28"/>
        <end position="46"/>
    </location>
</feature>
<keyword evidence="2" id="KW-0472">Membrane</keyword>
<dbReference type="EMBL" id="JAUEPS010000074">
    <property type="protein sequence ID" value="KAK0440893.1"/>
    <property type="molecule type" value="Genomic_DNA"/>
</dbReference>
<keyword evidence="2" id="KW-1133">Transmembrane helix</keyword>
<name>A0AA39JI32_ARMTA</name>
<feature type="transmembrane region" description="Helical" evidence="2">
    <location>
        <begin position="52"/>
        <end position="71"/>
    </location>
</feature>
<evidence type="ECO:0000256" key="2">
    <source>
        <dbReference type="SAM" id="Phobius"/>
    </source>
</evidence>
<keyword evidence="2" id="KW-0812">Transmembrane</keyword>
<evidence type="ECO:0000256" key="1">
    <source>
        <dbReference type="SAM" id="MobiDB-lite"/>
    </source>
</evidence>
<feature type="region of interest" description="Disordered" evidence="1">
    <location>
        <begin position="1"/>
        <end position="24"/>
    </location>
</feature>
<accession>A0AA39JI32</accession>
<dbReference type="RefSeq" id="XP_060323748.1">
    <property type="nucleotide sequence ID" value="XM_060474661.1"/>
</dbReference>
<dbReference type="AlphaFoldDB" id="A0AA39JI32"/>
<evidence type="ECO:0000313" key="4">
    <source>
        <dbReference type="Proteomes" id="UP001175211"/>
    </source>
</evidence>
<keyword evidence="4" id="KW-1185">Reference proteome</keyword>
<dbReference type="GeneID" id="85358209"/>
<comment type="caution">
    <text evidence="3">The sequence shown here is derived from an EMBL/GenBank/DDBJ whole genome shotgun (WGS) entry which is preliminary data.</text>
</comment>
<proteinExistence type="predicted"/>
<reference evidence="3" key="1">
    <citation type="submission" date="2023-06" db="EMBL/GenBank/DDBJ databases">
        <authorList>
            <consortium name="Lawrence Berkeley National Laboratory"/>
            <person name="Ahrendt S."/>
            <person name="Sahu N."/>
            <person name="Indic B."/>
            <person name="Wong-Bajracharya J."/>
            <person name="Merenyi Z."/>
            <person name="Ke H.-M."/>
            <person name="Monk M."/>
            <person name="Kocsube S."/>
            <person name="Drula E."/>
            <person name="Lipzen A."/>
            <person name="Balint B."/>
            <person name="Henrissat B."/>
            <person name="Andreopoulos B."/>
            <person name="Martin F.M."/>
            <person name="Harder C.B."/>
            <person name="Rigling D."/>
            <person name="Ford K.L."/>
            <person name="Foster G.D."/>
            <person name="Pangilinan J."/>
            <person name="Papanicolaou A."/>
            <person name="Barry K."/>
            <person name="LaButti K."/>
            <person name="Viragh M."/>
            <person name="Koriabine M."/>
            <person name="Yan M."/>
            <person name="Riley R."/>
            <person name="Champramary S."/>
            <person name="Plett K.L."/>
            <person name="Tsai I.J."/>
            <person name="Slot J."/>
            <person name="Sipos G."/>
            <person name="Plett J."/>
            <person name="Nagy L.G."/>
            <person name="Grigoriev I.V."/>
        </authorList>
    </citation>
    <scope>NUCLEOTIDE SEQUENCE</scope>
    <source>
        <strain evidence="3">CCBAS 213</strain>
    </source>
</reference>
<evidence type="ECO:0000313" key="3">
    <source>
        <dbReference type="EMBL" id="KAK0440893.1"/>
    </source>
</evidence>
<organism evidence="3 4">
    <name type="scientific">Armillaria tabescens</name>
    <name type="common">Ringless honey mushroom</name>
    <name type="synonym">Agaricus tabescens</name>
    <dbReference type="NCBI Taxonomy" id="1929756"/>
    <lineage>
        <taxon>Eukaryota</taxon>
        <taxon>Fungi</taxon>
        <taxon>Dikarya</taxon>
        <taxon>Basidiomycota</taxon>
        <taxon>Agaricomycotina</taxon>
        <taxon>Agaricomycetes</taxon>
        <taxon>Agaricomycetidae</taxon>
        <taxon>Agaricales</taxon>
        <taxon>Marasmiineae</taxon>
        <taxon>Physalacriaceae</taxon>
        <taxon>Desarmillaria</taxon>
    </lineage>
</organism>
<dbReference type="Proteomes" id="UP001175211">
    <property type="component" value="Unassembled WGS sequence"/>
</dbReference>
<protein>
    <submittedName>
        <fullName evidence="3">Uncharacterized protein</fullName>
    </submittedName>
</protein>
<sequence length="88" mass="9491">MRFPSNSSRGVADHGITDPESPSSSRHFVFWSACVASSGLYFLFYVASAPSIAAFFSLMVAWYLLFILSLLSGTARPSPAQGAYLYAA</sequence>
<gene>
    <name evidence="3" type="ORF">EV420DRAFT_1581466</name>
</gene>